<gene>
    <name evidence="1" type="ORF">Pfra01_000221500</name>
</gene>
<dbReference type="OrthoDB" id="124996at2759"/>
<evidence type="ECO:0000313" key="2">
    <source>
        <dbReference type="Proteomes" id="UP001165121"/>
    </source>
</evidence>
<dbReference type="AlphaFoldDB" id="A0A9W6WN03"/>
<comment type="caution">
    <text evidence="1">The sequence shown here is derived from an EMBL/GenBank/DDBJ whole genome shotgun (WGS) entry which is preliminary data.</text>
</comment>
<proteinExistence type="predicted"/>
<sequence>MAKFAQTFLPEGMTIESNKAKWKFLQPWVDALRSRANLAGPTTSASVLSSFDYWSYPQDDFPFAINSLPLSLCFPADEAIRRRDRKLFQKVREALELFTISAAADNSAFVEVCRSSSAKLKSYST</sequence>
<organism evidence="1 2">
    <name type="scientific">Phytophthora fragariaefolia</name>
    <dbReference type="NCBI Taxonomy" id="1490495"/>
    <lineage>
        <taxon>Eukaryota</taxon>
        <taxon>Sar</taxon>
        <taxon>Stramenopiles</taxon>
        <taxon>Oomycota</taxon>
        <taxon>Peronosporomycetes</taxon>
        <taxon>Peronosporales</taxon>
        <taxon>Peronosporaceae</taxon>
        <taxon>Phytophthora</taxon>
    </lineage>
</organism>
<keyword evidence="2" id="KW-1185">Reference proteome</keyword>
<accession>A0A9W6WN03</accession>
<dbReference type="Proteomes" id="UP001165121">
    <property type="component" value="Unassembled WGS sequence"/>
</dbReference>
<reference evidence="1" key="1">
    <citation type="submission" date="2023-04" db="EMBL/GenBank/DDBJ databases">
        <title>Phytophthora fragariaefolia NBRC 109709.</title>
        <authorList>
            <person name="Ichikawa N."/>
            <person name="Sato H."/>
            <person name="Tonouchi N."/>
        </authorList>
    </citation>
    <scope>NUCLEOTIDE SEQUENCE</scope>
    <source>
        <strain evidence="1">NBRC 109709</strain>
    </source>
</reference>
<protein>
    <submittedName>
        <fullName evidence="1">Unnamed protein product</fullName>
    </submittedName>
</protein>
<dbReference type="EMBL" id="BSXT01000179">
    <property type="protein sequence ID" value="GMF19914.1"/>
    <property type="molecule type" value="Genomic_DNA"/>
</dbReference>
<evidence type="ECO:0000313" key="1">
    <source>
        <dbReference type="EMBL" id="GMF19914.1"/>
    </source>
</evidence>
<name>A0A9W6WN03_9STRA</name>